<feature type="compositionally biased region" description="Basic and acidic residues" evidence="1">
    <location>
        <begin position="26"/>
        <end position="41"/>
    </location>
</feature>
<name>A0A540NB71_MALBA</name>
<evidence type="ECO:0000313" key="2">
    <source>
        <dbReference type="EMBL" id="TQE08295.1"/>
    </source>
</evidence>
<protein>
    <submittedName>
        <fullName evidence="2">Uncharacterized protein</fullName>
    </submittedName>
</protein>
<evidence type="ECO:0000256" key="1">
    <source>
        <dbReference type="SAM" id="MobiDB-lite"/>
    </source>
</evidence>
<keyword evidence="3" id="KW-1185">Reference proteome</keyword>
<reference evidence="2 3" key="1">
    <citation type="journal article" date="2019" name="G3 (Bethesda)">
        <title>Sequencing of a Wild Apple (Malus baccata) Genome Unravels the Differences Between Cultivated and Wild Apple Species Regarding Disease Resistance and Cold Tolerance.</title>
        <authorList>
            <person name="Chen X."/>
        </authorList>
    </citation>
    <scope>NUCLEOTIDE SEQUENCE [LARGE SCALE GENOMIC DNA]</scope>
    <source>
        <strain evidence="3">cv. Shandingzi</strain>
        <tissue evidence="2">Leaves</tissue>
    </source>
</reference>
<feature type="region of interest" description="Disordered" evidence="1">
    <location>
        <begin position="1"/>
        <end position="57"/>
    </location>
</feature>
<evidence type="ECO:0000313" key="3">
    <source>
        <dbReference type="Proteomes" id="UP000315295"/>
    </source>
</evidence>
<organism evidence="2 3">
    <name type="scientific">Malus baccata</name>
    <name type="common">Siberian crab apple</name>
    <name type="synonym">Pyrus baccata</name>
    <dbReference type="NCBI Taxonomy" id="106549"/>
    <lineage>
        <taxon>Eukaryota</taxon>
        <taxon>Viridiplantae</taxon>
        <taxon>Streptophyta</taxon>
        <taxon>Embryophyta</taxon>
        <taxon>Tracheophyta</taxon>
        <taxon>Spermatophyta</taxon>
        <taxon>Magnoliopsida</taxon>
        <taxon>eudicotyledons</taxon>
        <taxon>Gunneridae</taxon>
        <taxon>Pentapetalae</taxon>
        <taxon>rosids</taxon>
        <taxon>fabids</taxon>
        <taxon>Rosales</taxon>
        <taxon>Rosaceae</taxon>
        <taxon>Amygdaloideae</taxon>
        <taxon>Maleae</taxon>
        <taxon>Malus</taxon>
    </lineage>
</organism>
<accession>A0A540NB71</accession>
<gene>
    <name evidence="2" type="ORF">C1H46_006077</name>
</gene>
<dbReference type="EMBL" id="VIEB01000073">
    <property type="protein sequence ID" value="TQE08295.1"/>
    <property type="molecule type" value="Genomic_DNA"/>
</dbReference>
<feature type="compositionally biased region" description="Basic and acidic residues" evidence="1">
    <location>
        <begin position="8"/>
        <end position="17"/>
    </location>
</feature>
<dbReference type="Proteomes" id="UP000315295">
    <property type="component" value="Unassembled WGS sequence"/>
</dbReference>
<comment type="caution">
    <text evidence="2">The sequence shown here is derived from an EMBL/GenBank/DDBJ whole genome shotgun (WGS) entry which is preliminary data.</text>
</comment>
<sequence length="57" mass="6128">MKSSGGEAGKEIPEGSKGRSSGAVPREVKVNVKEKEMHEGFEIGSDFMSDKSSYPTH</sequence>
<proteinExistence type="predicted"/>
<dbReference type="AlphaFoldDB" id="A0A540NB71"/>